<organism evidence="1 2">
    <name type="scientific">Streptomyces zinciresistens K42</name>
    <dbReference type="NCBI Taxonomy" id="700597"/>
    <lineage>
        <taxon>Bacteria</taxon>
        <taxon>Bacillati</taxon>
        <taxon>Actinomycetota</taxon>
        <taxon>Actinomycetes</taxon>
        <taxon>Kitasatosporales</taxon>
        <taxon>Streptomycetaceae</taxon>
        <taxon>Streptomyces</taxon>
    </lineage>
</organism>
<gene>
    <name evidence="1" type="ORF">SZN_10538</name>
</gene>
<name>G2G9C7_9ACTN</name>
<protein>
    <submittedName>
        <fullName evidence="1">Uncharacterized protein</fullName>
    </submittedName>
</protein>
<dbReference type="EMBL" id="AGBF01000023">
    <property type="protein sequence ID" value="EGX59842.1"/>
    <property type="molecule type" value="Genomic_DNA"/>
</dbReference>
<proteinExistence type="predicted"/>
<evidence type="ECO:0000313" key="2">
    <source>
        <dbReference type="Proteomes" id="UP000004217"/>
    </source>
</evidence>
<accession>G2G9C7</accession>
<dbReference type="AlphaFoldDB" id="G2G9C7"/>
<reference evidence="1 2" key="1">
    <citation type="submission" date="2011-08" db="EMBL/GenBank/DDBJ databases">
        <authorList>
            <person name="Lin Y."/>
            <person name="Hao X."/>
            <person name="Johnstone L."/>
            <person name="Miller S.J."/>
            <person name="Wei G."/>
            <person name="Rensing C."/>
        </authorList>
    </citation>
    <scope>NUCLEOTIDE SEQUENCE [LARGE SCALE GENOMIC DNA]</scope>
    <source>
        <strain evidence="1 2">K42</strain>
    </source>
</reference>
<dbReference type="PATRIC" id="fig|700597.3.peg.2054"/>
<evidence type="ECO:0000313" key="1">
    <source>
        <dbReference type="EMBL" id="EGX59842.1"/>
    </source>
</evidence>
<comment type="caution">
    <text evidence="1">The sequence shown here is derived from an EMBL/GenBank/DDBJ whole genome shotgun (WGS) entry which is preliminary data.</text>
</comment>
<dbReference type="Proteomes" id="UP000004217">
    <property type="component" value="Unassembled WGS sequence"/>
</dbReference>
<sequence length="220" mass="23493">MSNAVARYEAVAEPLMRKVHPGLRQGSLAPQDVVALACELLDRFHGGDAVLERVEPNPALVPPVETTALARRILDDAGFDPGFDLAPERWETLRAALRVVAHDLPTRGVEGEPSIEILEDSFPVAAAVRRADGERLNRGGLILPETGDDPAVAATALATLIQESLLERTWQVWPVCPGHDLGVHASVRDGTAVWWCAGDGGHALAPVGALARVLGRGRPR</sequence>
<keyword evidence="2" id="KW-1185">Reference proteome</keyword>